<evidence type="ECO:0000256" key="1">
    <source>
        <dbReference type="ARBA" id="ARBA00010688"/>
    </source>
</evidence>
<evidence type="ECO:0000256" key="3">
    <source>
        <dbReference type="ARBA" id="ARBA00022741"/>
    </source>
</evidence>
<dbReference type="RefSeq" id="WP_345064830.1">
    <property type="nucleotide sequence ID" value="NZ_BAABEX010000024.1"/>
</dbReference>
<evidence type="ECO:0000259" key="7">
    <source>
        <dbReference type="Pfam" id="PF00294"/>
    </source>
</evidence>
<dbReference type="PANTHER" id="PTHR46566:SF2">
    <property type="entry name" value="ATP-DEPENDENT 6-PHOSPHOFRUCTOKINASE ISOZYME 2"/>
    <property type="match status" value="1"/>
</dbReference>
<dbReference type="PIRSF" id="PIRSF000535">
    <property type="entry name" value="1PFK/6PFK/LacC"/>
    <property type="match status" value="1"/>
</dbReference>
<dbReference type="InterPro" id="IPR011611">
    <property type="entry name" value="PfkB_dom"/>
</dbReference>
<dbReference type="Gene3D" id="3.40.1190.20">
    <property type="match status" value="1"/>
</dbReference>
<dbReference type="Proteomes" id="UP001501788">
    <property type="component" value="Unassembled WGS sequence"/>
</dbReference>
<keyword evidence="5" id="KW-0067">ATP-binding</keyword>
<evidence type="ECO:0000256" key="5">
    <source>
        <dbReference type="ARBA" id="ARBA00022840"/>
    </source>
</evidence>
<dbReference type="PANTHER" id="PTHR46566">
    <property type="entry name" value="1-PHOSPHOFRUCTOKINASE-RELATED"/>
    <property type="match status" value="1"/>
</dbReference>
<dbReference type="NCBIfam" id="TIGR03168">
    <property type="entry name" value="1-PFK"/>
    <property type="match status" value="1"/>
</dbReference>
<protein>
    <recommendedName>
        <fullName evidence="6">Phosphofructokinase</fullName>
    </recommendedName>
</protein>
<dbReference type="InterPro" id="IPR017583">
    <property type="entry name" value="Tagatose/fructose_Pkinase"/>
</dbReference>
<dbReference type="CDD" id="cd01164">
    <property type="entry name" value="FruK_PfkB_like"/>
    <property type="match status" value="1"/>
</dbReference>
<accession>A0ABP8LCH1</accession>
<evidence type="ECO:0000256" key="2">
    <source>
        <dbReference type="ARBA" id="ARBA00022679"/>
    </source>
</evidence>
<name>A0ABP8LCH1_9BURK</name>
<dbReference type="EMBL" id="BAABEX010000024">
    <property type="protein sequence ID" value="GAA4426337.1"/>
    <property type="molecule type" value="Genomic_DNA"/>
</dbReference>
<dbReference type="SUPFAM" id="SSF53613">
    <property type="entry name" value="Ribokinase-like"/>
    <property type="match status" value="1"/>
</dbReference>
<proteinExistence type="inferred from homology"/>
<evidence type="ECO:0000256" key="6">
    <source>
        <dbReference type="PIRNR" id="PIRNR000535"/>
    </source>
</evidence>
<dbReference type="InterPro" id="IPR029056">
    <property type="entry name" value="Ribokinase-like"/>
</dbReference>
<gene>
    <name evidence="8" type="ORF">GCM10023090_22210</name>
</gene>
<keyword evidence="3" id="KW-0547">Nucleotide-binding</keyword>
<keyword evidence="9" id="KW-1185">Reference proteome</keyword>
<evidence type="ECO:0000313" key="9">
    <source>
        <dbReference type="Proteomes" id="UP001501788"/>
    </source>
</evidence>
<organism evidence="8 9">
    <name type="scientific">Acidovorax lacteus</name>
    <dbReference type="NCBI Taxonomy" id="1924988"/>
    <lineage>
        <taxon>Bacteria</taxon>
        <taxon>Pseudomonadati</taxon>
        <taxon>Pseudomonadota</taxon>
        <taxon>Betaproteobacteria</taxon>
        <taxon>Burkholderiales</taxon>
        <taxon>Comamonadaceae</taxon>
        <taxon>Acidovorax</taxon>
    </lineage>
</organism>
<dbReference type="Pfam" id="PF00294">
    <property type="entry name" value="PfkB"/>
    <property type="match status" value="1"/>
</dbReference>
<evidence type="ECO:0000313" key="8">
    <source>
        <dbReference type="EMBL" id="GAA4426337.1"/>
    </source>
</evidence>
<keyword evidence="2 6" id="KW-0808">Transferase</keyword>
<keyword evidence="4" id="KW-0418">Kinase</keyword>
<comment type="similarity">
    <text evidence="1 6">Belongs to the carbohydrate kinase PfkB family.</text>
</comment>
<evidence type="ECO:0000256" key="4">
    <source>
        <dbReference type="ARBA" id="ARBA00022777"/>
    </source>
</evidence>
<comment type="caution">
    <text evidence="8">The sequence shown here is derived from an EMBL/GenBank/DDBJ whole genome shotgun (WGS) entry which is preliminary data.</text>
</comment>
<sequence length="319" mass="32837">MNGLRCITVTPNPALDLSTRTPRVEPAHKLRCEEALRHPGGGGINVARVLHRFGMPVQAWALLAGPAGAQVEQLLVREGLSLRSFPIEGDTRQSLSVIDDSTGAEYRFVLPGPEVSAAQWQGLLGVLTPADPHGAERPWVVASGSLPPGLTAQAYAQLAQRARAQGWRVALDSSGAALTEALTAGVDLVKPSLRELRQATGMPLATLAEQAQAARALIAHGQTRAVALSLGEAGALLATPQGCWQQDAVPVAAGQGSTGAGDSFLAGLLWAWEQGQTDAQALGWASACGAAAVMAAGTGLATPAVAHALHAQCPPVRTL</sequence>
<feature type="domain" description="Carbohydrate kinase PfkB" evidence="7">
    <location>
        <begin position="17"/>
        <end position="303"/>
    </location>
</feature>
<reference evidence="9" key="1">
    <citation type="journal article" date="2019" name="Int. J. Syst. Evol. Microbiol.">
        <title>The Global Catalogue of Microorganisms (GCM) 10K type strain sequencing project: providing services to taxonomists for standard genome sequencing and annotation.</title>
        <authorList>
            <consortium name="The Broad Institute Genomics Platform"/>
            <consortium name="The Broad Institute Genome Sequencing Center for Infectious Disease"/>
            <person name="Wu L."/>
            <person name="Ma J."/>
        </authorList>
    </citation>
    <scope>NUCLEOTIDE SEQUENCE [LARGE SCALE GENOMIC DNA]</scope>
    <source>
        <strain evidence="9">JCM 31890</strain>
    </source>
</reference>